<evidence type="ECO:0000256" key="1">
    <source>
        <dbReference type="ARBA" id="ARBA00004370"/>
    </source>
</evidence>
<reference evidence="7" key="1">
    <citation type="submission" date="2018-02" db="EMBL/GenBank/DDBJ databases">
        <authorList>
            <person name="Cohen D.B."/>
            <person name="Kent A.D."/>
        </authorList>
    </citation>
    <scope>NUCLEOTIDE SEQUENCE</scope>
</reference>
<proteinExistence type="inferred from homology"/>
<accession>A0A2N9J760</accession>
<dbReference type="GO" id="GO:0016020">
    <property type="term" value="C:membrane"/>
    <property type="evidence" value="ECO:0007669"/>
    <property type="project" value="UniProtKB-SubCell"/>
</dbReference>
<dbReference type="EMBL" id="OIVN01006400">
    <property type="protein sequence ID" value="SPD32353.1"/>
    <property type="molecule type" value="Genomic_DNA"/>
</dbReference>
<evidence type="ECO:0000256" key="6">
    <source>
        <dbReference type="SAM" id="MobiDB-lite"/>
    </source>
</evidence>
<dbReference type="Pfam" id="PF05055">
    <property type="entry name" value="DUF677"/>
    <property type="match status" value="1"/>
</dbReference>
<evidence type="ECO:0000256" key="5">
    <source>
        <dbReference type="ARBA" id="ARBA00023136"/>
    </source>
</evidence>
<name>A0A2N9J760_FAGSY</name>
<keyword evidence="5" id="KW-0472">Membrane</keyword>
<sequence>MLHCLSLNTSSTNSAAPPPSDFHSQGNSPTVNLSREYALTVHTNSYNEMWSIIHPTTSEEQLQVQEYNGEIHHHHHHLLLAEVLHPNRECVEEALRHAKSNSLTALVKDYFNHSENAANLCLLFHRSVINARSLYAPLHALFQVHPLESSLSQSQCDHVFNLLLEFDSLDNPFPSTDSYSFDEMRQCFSQLKQQLDRCLHKSRSRIRLIRCATTSSAVCFICTAVGVAVSAVALASHALVPLVAGTLCCTACLPQKCNKKEVAHIAQLDAAAMGTYKLDKELDTIDRLVARLRNAVDNDKSLIRLGLERGNEKHAIQVVMKRLQSDHPNFLHLLKDLEEHICLCFITINKARALLLQEIILHQSCDP</sequence>
<feature type="region of interest" description="Disordered" evidence="6">
    <location>
        <begin position="1"/>
        <end position="29"/>
    </location>
</feature>
<evidence type="ECO:0000256" key="2">
    <source>
        <dbReference type="ARBA" id="ARBA00009074"/>
    </source>
</evidence>
<protein>
    <submittedName>
        <fullName evidence="7">Uncharacterized protein</fullName>
    </submittedName>
</protein>
<dbReference type="PANTHER" id="PTHR31113">
    <property type="entry name" value="UPF0496 PROTEIN 3-RELATED"/>
    <property type="match status" value="1"/>
</dbReference>
<dbReference type="InterPro" id="IPR007749">
    <property type="entry name" value="DUF677"/>
</dbReference>
<comment type="subcellular location">
    <subcellularLocation>
        <location evidence="1">Membrane</location>
    </subcellularLocation>
</comment>
<dbReference type="AlphaFoldDB" id="A0A2N9J760"/>
<gene>
    <name evidence="7" type="ORF">FSB_LOCUS60235</name>
</gene>
<keyword evidence="3" id="KW-0812">Transmembrane</keyword>
<dbReference type="PANTHER" id="PTHR31113:SF5">
    <property type="entry name" value="OS04G0405700 PROTEIN"/>
    <property type="match status" value="1"/>
</dbReference>
<comment type="similarity">
    <text evidence="2">Belongs to the UPF0496 family.</text>
</comment>
<evidence type="ECO:0000256" key="3">
    <source>
        <dbReference type="ARBA" id="ARBA00022692"/>
    </source>
</evidence>
<keyword evidence="4" id="KW-1133">Transmembrane helix</keyword>
<evidence type="ECO:0000313" key="7">
    <source>
        <dbReference type="EMBL" id="SPD32353.1"/>
    </source>
</evidence>
<evidence type="ECO:0000256" key="4">
    <source>
        <dbReference type="ARBA" id="ARBA00022989"/>
    </source>
</evidence>
<organism evidence="7">
    <name type="scientific">Fagus sylvatica</name>
    <name type="common">Beechnut</name>
    <dbReference type="NCBI Taxonomy" id="28930"/>
    <lineage>
        <taxon>Eukaryota</taxon>
        <taxon>Viridiplantae</taxon>
        <taxon>Streptophyta</taxon>
        <taxon>Embryophyta</taxon>
        <taxon>Tracheophyta</taxon>
        <taxon>Spermatophyta</taxon>
        <taxon>Magnoliopsida</taxon>
        <taxon>eudicotyledons</taxon>
        <taxon>Gunneridae</taxon>
        <taxon>Pentapetalae</taxon>
        <taxon>rosids</taxon>
        <taxon>fabids</taxon>
        <taxon>Fagales</taxon>
        <taxon>Fagaceae</taxon>
        <taxon>Fagus</taxon>
    </lineage>
</organism>